<proteinExistence type="predicted"/>
<comment type="caution">
    <text evidence="3">The sequence shown here is derived from an EMBL/GenBank/DDBJ whole genome shotgun (WGS) entry which is preliminary data.</text>
</comment>
<feature type="domain" description="SKP1 component POZ" evidence="2">
    <location>
        <begin position="7"/>
        <end position="49"/>
    </location>
</feature>
<evidence type="ECO:0000313" key="4">
    <source>
        <dbReference type="Proteomes" id="UP000250321"/>
    </source>
</evidence>
<dbReference type="AlphaFoldDB" id="A0A314Y3G7"/>
<dbReference type="InterPro" id="IPR011333">
    <property type="entry name" value="SKP1/BTB/POZ_sf"/>
</dbReference>
<dbReference type="GO" id="GO:0006511">
    <property type="term" value="P:ubiquitin-dependent protein catabolic process"/>
    <property type="evidence" value="ECO:0007669"/>
    <property type="project" value="InterPro"/>
</dbReference>
<dbReference type="STRING" id="2094558.A0A314Y3G7"/>
<evidence type="ECO:0000256" key="1">
    <source>
        <dbReference type="ARBA" id="ARBA00004906"/>
    </source>
</evidence>
<dbReference type="Gene3D" id="3.30.710.10">
    <property type="entry name" value="Potassium Channel Kv1.1, Chain A"/>
    <property type="match status" value="1"/>
</dbReference>
<protein>
    <submittedName>
        <fullName evidence="3">SKP1-like protein 11</fullName>
    </submittedName>
</protein>
<sequence length="109" mass="12204">MASDEKKKIILKSFDEESFEVEEAMAMQLQNIKHMVEDECADNAIPLLNDYHRSLQPKRLFSPFGDVTDDFLYPKPHSAAMAKDPVRVLVNGAAGGDQTEGLVMFFGII</sequence>
<organism evidence="3 4">
    <name type="scientific">Prunus yedoensis var. nudiflora</name>
    <dbReference type="NCBI Taxonomy" id="2094558"/>
    <lineage>
        <taxon>Eukaryota</taxon>
        <taxon>Viridiplantae</taxon>
        <taxon>Streptophyta</taxon>
        <taxon>Embryophyta</taxon>
        <taxon>Tracheophyta</taxon>
        <taxon>Spermatophyta</taxon>
        <taxon>Magnoliopsida</taxon>
        <taxon>eudicotyledons</taxon>
        <taxon>Gunneridae</taxon>
        <taxon>Pentapetalae</taxon>
        <taxon>rosids</taxon>
        <taxon>fabids</taxon>
        <taxon>Rosales</taxon>
        <taxon>Rosaceae</taxon>
        <taxon>Amygdaloideae</taxon>
        <taxon>Amygdaleae</taxon>
        <taxon>Prunus</taxon>
    </lineage>
</organism>
<dbReference type="Pfam" id="PF03931">
    <property type="entry name" value="Skp1_POZ"/>
    <property type="match status" value="1"/>
</dbReference>
<dbReference type="SUPFAM" id="SSF54695">
    <property type="entry name" value="POZ domain"/>
    <property type="match status" value="1"/>
</dbReference>
<dbReference type="InterPro" id="IPR016073">
    <property type="entry name" value="Skp1_comp_POZ"/>
</dbReference>
<reference evidence="3 4" key="1">
    <citation type="submission" date="2018-02" db="EMBL/GenBank/DDBJ databases">
        <title>Draft genome of wild Prunus yedoensis var. nudiflora.</title>
        <authorList>
            <person name="Baek S."/>
            <person name="Kim J.-H."/>
            <person name="Choi K."/>
            <person name="Kim G.-B."/>
            <person name="Cho A."/>
            <person name="Jang H."/>
            <person name="Shin C.-H."/>
            <person name="Yu H.-J."/>
            <person name="Mun J.-H."/>
        </authorList>
    </citation>
    <scope>NUCLEOTIDE SEQUENCE [LARGE SCALE GENOMIC DNA]</scope>
    <source>
        <strain evidence="4">cv. Jeju island</strain>
        <tissue evidence="3">Leaf</tissue>
    </source>
</reference>
<comment type="pathway">
    <text evidence="1">Protein modification; protein ubiquitination.</text>
</comment>
<dbReference type="Proteomes" id="UP000250321">
    <property type="component" value="Unassembled WGS sequence"/>
</dbReference>
<evidence type="ECO:0000313" key="3">
    <source>
        <dbReference type="EMBL" id="PQQ00803.1"/>
    </source>
</evidence>
<evidence type="ECO:0000259" key="2">
    <source>
        <dbReference type="Pfam" id="PF03931"/>
    </source>
</evidence>
<dbReference type="OrthoDB" id="7827685at2759"/>
<name>A0A314Y3G7_PRUYE</name>
<gene>
    <name evidence="3" type="ORF">Pyn_05874</name>
</gene>
<dbReference type="EMBL" id="PJQY01001647">
    <property type="protein sequence ID" value="PQQ00803.1"/>
    <property type="molecule type" value="Genomic_DNA"/>
</dbReference>
<keyword evidence="4" id="KW-1185">Reference proteome</keyword>
<accession>A0A314Y3G7</accession>